<evidence type="ECO:0000259" key="1">
    <source>
        <dbReference type="Pfam" id="PF06172"/>
    </source>
</evidence>
<reference evidence="2 3" key="1">
    <citation type="submission" date="2024-07" db="EMBL/GenBank/DDBJ databases">
        <title>Luteimonas salilacus sp. nov., isolated from the shore soil of Salt Lake in Tibet of China.</title>
        <authorList>
            <person name="Zhang X."/>
            <person name="Li A."/>
        </authorList>
    </citation>
    <scope>NUCLEOTIDE SEQUENCE [LARGE SCALE GENOMIC DNA]</scope>
    <source>
        <strain evidence="2 3">B3-2-R+30</strain>
    </source>
</reference>
<feature type="domain" description="DUF985" evidence="1">
    <location>
        <begin position="5"/>
        <end position="135"/>
    </location>
</feature>
<dbReference type="Gene3D" id="2.60.120.10">
    <property type="entry name" value="Jelly Rolls"/>
    <property type="match status" value="1"/>
</dbReference>
<dbReference type="Pfam" id="PF06172">
    <property type="entry name" value="Cupin_5"/>
    <property type="match status" value="1"/>
</dbReference>
<keyword evidence="3" id="KW-1185">Reference proteome</keyword>
<dbReference type="PANTHER" id="PTHR33387:SF3">
    <property type="entry name" value="DUF985 DOMAIN-CONTAINING PROTEIN"/>
    <property type="match status" value="1"/>
</dbReference>
<dbReference type="CDD" id="cd06121">
    <property type="entry name" value="cupin_YML079wp"/>
    <property type="match status" value="1"/>
</dbReference>
<dbReference type="InterPro" id="IPR039935">
    <property type="entry name" value="YML079W-like"/>
</dbReference>
<dbReference type="RefSeq" id="WP_370562390.1">
    <property type="nucleotide sequence ID" value="NZ_JBFWIB010000001.1"/>
</dbReference>
<dbReference type="InterPro" id="IPR011051">
    <property type="entry name" value="RmlC_Cupin_sf"/>
</dbReference>
<dbReference type="InterPro" id="IPR014710">
    <property type="entry name" value="RmlC-like_jellyroll"/>
</dbReference>
<evidence type="ECO:0000313" key="3">
    <source>
        <dbReference type="Proteomes" id="UP001566331"/>
    </source>
</evidence>
<gene>
    <name evidence="2" type="ORF">AB6713_09705</name>
</gene>
<protein>
    <submittedName>
        <fullName evidence="2">Cupin domain-containing protein</fullName>
    </submittedName>
</protein>
<evidence type="ECO:0000313" key="2">
    <source>
        <dbReference type="EMBL" id="MEZ0474886.1"/>
    </source>
</evidence>
<proteinExistence type="predicted"/>
<dbReference type="InterPro" id="IPR009327">
    <property type="entry name" value="Cupin_DUF985"/>
</dbReference>
<organism evidence="2 3">
    <name type="scientific">Luteimonas salinilitoris</name>
    <dbReference type="NCBI Taxonomy" id="3237697"/>
    <lineage>
        <taxon>Bacteria</taxon>
        <taxon>Pseudomonadati</taxon>
        <taxon>Pseudomonadota</taxon>
        <taxon>Gammaproteobacteria</taxon>
        <taxon>Lysobacterales</taxon>
        <taxon>Lysobacteraceae</taxon>
        <taxon>Luteimonas</taxon>
    </lineage>
</organism>
<comment type="caution">
    <text evidence="2">The sequence shown here is derived from an EMBL/GenBank/DDBJ whole genome shotgun (WGS) entry which is preliminary data.</text>
</comment>
<name>A0ABV4HQ59_9GAMM</name>
<dbReference type="EMBL" id="JBFWIC010000011">
    <property type="protein sequence ID" value="MEZ0474886.1"/>
    <property type="molecule type" value="Genomic_DNA"/>
</dbReference>
<dbReference type="Proteomes" id="UP001566331">
    <property type="component" value="Unassembled WGS sequence"/>
</dbReference>
<dbReference type="PANTHER" id="PTHR33387">
    <property type="entry name" value="RMLC-LIKE JELLY ROLL FOLD PROTEIN"/>
    <property type="match status" value="1"/>
</dbReference>
<sequence length="152" mass="17068">MTADELVRRLRLQPHPEGGHYRRLYTSARRVAHRGHERAALSAIRYLLARGQRSRWHRIDADEVWHWQSGGPLELLRFDESRDELARVLLGAGPGMRRAAVVPAGAWQAAHPLDGHALLLCTVSPGFAWQGFELLEGGSAVAAELRTRDVFH</sequence>
<dbReference type="SUPFAM" id="SSF51182">
    <property type="entry name" value="RmlC-like cupins"/>
    <property type="match status" value="1"/>
</dbReference>
<accession>A0ABV4HQ59</accession>